<evidence type="ECO:0000256" key="6">
    <source>
        <dbReference type="SAM" id="Phobius"/>
    </source>
</evidence>
<name>A0A517LXQ9_9BACT</name>
<dbReference type="Proteomes" id="UP000319557">
    <property type="component" value="Chromosome"/>
</dbReference>
<evidence type="ECO:0000313" key="7">
    <source>
        <dbReference type="EMBL" id="QDS87403.1"/>
    </source>
</evidence>
<dbReference type="InterPro" id="IPR002797">
    <property type="entry name" value="Polysacc_synth"/>
</dbReference>
<feature type="transmembrane region" description="Helical" evidence="6">
    <location>
        <begin position="325"/>
        <end position="346"/>
    </location>
</feature>
<dbReference type="PANTHER" id="PTHR30250:SF11">
    <property type="entry name" value="O-ANTIGEN TRANSPORTER-RELATED"/>
    <property type="match status" value="1"/>
</dbReference>
<dbReference type="Pfam" id="PF01943">
    <property type="entry name" value="Polysacc_synt"/>
    <property type="match status" value="1"/>
</dbReference>
<feature type="transmembrane region" description="Helical" evidence="6">
    <location>
        <begin position="450"/>
        <end position="470"/>
    </location>
</feature>
<reference evidence="7 8" key="1">
    <citation type="submission" date="2019-02" db="EMBL/GenBank/DDBJ databases">
        <title>Deep-cultivation of Planctomycetes and their phenomic and genomic characterization uncovers novel biology.</title>
        <authorList>
            <person name="Wiegand S."/>
            <person name="Jogler M."/>
            <person name="Boedeker C."/>
            <person name="Pinto D."/>
            <person name="Vollmers J."/>
            <person name="Rivas-Marin E."/>
            <person name="Kohn T."/>
            <person name="Peeters S.H."/>
            <person name="Heuer A."/>
            <person name="Rast P."/>
            <person name="Oberbeckmann S."/>
            <person name="Bunk B."/>
            <person name="Jeske O."/>
            <person name="Meyerdierks A."/>
            <person name="Storesund J.E."/>
            <person name="Kallscheuer N."/>
            <person name="Luecker S."/>
            <person name="Lage O.M."/>
            <person name="Pohl T."/>
            <person name="Merkel B.J."/>
            <person name="Hornburger P."/>
            <person name="Mueller R.-W."/>
            <person name="Bruemmer F."/>
            <person name="Labrenz M."/>
            <person name="Spormann A.M."/>
            <person name="Op den Camp H."/>
            <person name="Overmann J."/>
            <person name="Amann R."/>
            <person name="Jetten M.S.M."/>
            <person name="Mascher T."/>
            <person name="Medema M.H."/>
            <person name="Devos D.P."/>
            <person name="Kaster A.-K."/>
            <person name="Ovreas L."/>
            <person name="Rohde M."/>
            <person name="Galperin M.Y."/>
            <person name="Jogler C."/>
        </authorList>
    </citation>
    <scope>NUCLEOTIDE SEQUENCE [LARGE SCALE GENOMIC DNA]</scope>
    <source>
        <strain evidence="7 8">EC9</strain>
    </source>
</reference>
<dbReference type="AlphaFoldDB" id="A0A517LXQ9"/>
<proteinExistence type="predicted"/>
<feature type="transmembrane region" description="Helical" evidence="6">
    <location>
        <begin position="112"/>
        <end position="132"/>
    </location>
</feature>
<keyword evidence="5 6" id="KW-0472">Membrane</keyword>
<keyword evidence="3 6" id="KW-0812">Transmembrane</keyword>
<feature type="transmembrane region" description="Helical" evidence="6">
    <location>
        <begin position="387"/>
        <end position="405"/>
    </location>
</feature>
<keyword evidence="4 6" id="KW-1133">Transmembrane helix</keyword>
<dbReference type="OrthoDB" id="103403at2"/>
<organism evidence="7 8">
    <name type="scientific">Rosistilla ulvae</name>
    <dbReference type="NCBI Taxonomy" id="1930277"/>
    <lineage>
        <taxon>Bacteria</taxon>
        <taxon>Pseudomonadati</taxon>
        <taxon>Planctomycetota</taxon>
        <taxon>Planctomycetia</taxon>
        <taxon>Pirellulales</taxon>
        <taxon>Pirellulaceae</taxon>
        <taxon>Rosistilla</taxon>
    </lineage>
</organism>
<evidence type="ECO:0000256" key="1">
    <source>
        <dbReference type="ARBA" id="ARBA00004651"/>
    </source>
</evidence>
<evidence type="ECO:0000256" key="4">
    <source>
        <dbReference type="ARBA" id="ARBA00022989"/>
    </source>
</evidence>
<dbReference type="EMBL" id="CP036261">
    <property type="protein sequence ID" value="QDS87403.1"/>
    <property type="molecule type" value="Genomic_DNA"/>
</dbReference>
<evidence type="ECO:0000256" key="5">
    <source>
        <dbReference type="ARBA" id="ARBA00023136"/>
    </source>
</evidence>
<evidence type="ECO:0000256" key="3">
    <source>
        <dbReference type="ARBA" id="ARBA00022692"/>
    </source>
</evidence>
<feature type="transmembrane region" description="Helical" evidence="6">
    <location>
        <begin position="44"/>
        <end position="66"/>
    </location>
</feature>
<gene>
    <name evidence="7" type="ORF">EC9_15810</name>
</gene>
<feature type="transmembrane region" description="Helical" evidence="6">
    <location>
        <begin position="417"/>
        <end position="438"/>
    </location>
</feature>
<dbReference type="GO" id="GO:0005886">
    <property type="term" value="C:plasma membrane"/>
    <property type="evidence" value="ECO:0007669"/>
    <property type="project" value="UniProtKB-SubCell"/>
</dbReference>
<accession>A0A517LXQ9</accession>
<keyword evidence="8" id="KW-1185">Reference proteome</keyword>
<comment type="subcellular location">
    <subcellularLocation>
        <location evidence="1">Cell membrane</location>
        <topology evidence="1">Multi-pass membrane protein</topology>
    </subcellularLocation>
</comment>
<sequence length="488" mass="53343">MTTMGKIRRNAVAIFTGDLVNKASTFAVYAMLSRYTSLESFGLLQFGLLVLYTFNVFAAAGLPTLLTRRVARHANRSRHLLYHGYAGALASSLLAMLGMILFAFVMRYDAEMRWVLCLLSIAIVPYALTLVAEAVIRGRERMHLIALANLPGNALLVGGAFAVLSQGYSIYWLAAVVITARTATFLLTHAMASYCCQHSLAVPGVGFRVGMKQLKHSLVFFGNDGVNAIWSALDQVMLSKFASEREIGLLGSSYQILQPILMVYRAVGTSAFPTLCYTASRDAIAEMVQSLIGLLWRLSTPAAIGLFLLADEILVFAYGNEEFRAAAVVIRILVFTLFLDPVTPLLGHALWATKNEAVVLRIVLVNLMANVVVGCLLISQFGLIGAAVTYVSINFFNVLQHKYYFRREIAPLALGREWLRGLPATLCLLAVVACFVQWDAVRAGQHHWISLGQAIIALTLGMIVYVPLAFPGLCSHGVRMVTGKLEKA</sequence>
<evidence type="ECO:0000256" key="2">
    <source>
        <dbReference type="ARBA" id="ARBA00022475"/>
    </source>
</evidence>
<feature type="transmembrane region" description="Helical" evidence="6">
    <location>
        <begin position="294"/>
        <end position="319"/>
    </location>
</feature>
<protein>
    <submittedName>
        <fullName evidence="7">Polysaccharide biosynthesis protein</fullName>
    </submittedName>
</protein>
<feature type="transmembrane region" description="Helical" evidence="6">
    <location>
        <begin position="86"/>
        <end position="106"/>
    </location>
</feature>
<keyword evidence="2" id="KW-1003">Cell membrane</keyword>
<evidence type="ECO:0000313" key="8">
    <source>
        <dbReference type="Proteomes" id="UP000319557"/>
    </source>
</evidence>
<feature type="transmembrane region" description="Helical" evidence="6">
    <location>
        <begin position="358"/>
        <end position="381"/>
    </location>
</feature>
<dbReference type="CDD" id="cd13128">
    <property type="entry name" value="MATE_Wzx_like"/>
    <property type="match status" value="1"/>
</dbReference>
<dbReference type="KEGG" id="ruv:EC9_15810"/>
<dbReference type="RefSeq" id="WP_145283500.1">
    <property type="nucleotide sequence ID" value="NZ_CP036261.1"/>
</dbReference>
<dbReference type="InterPro" id="IPR050833">
    <property type="entry name" value="Poly_Biosynth_Transport"/>
</dbReference>
<dbReference type="PANTHER" id="PTHR30250">
    <property type="entry name" value="PST FAMILY PREDICTED COLANIC ACID TRANSPORTER"/>
    <property type="match status" value="1"/>
</dbReference>